<dbReference type="PANTHER" id="PTHR10422:SF18">
    <property type="entry name" value="CYTOCHROME C OXIDASE SUBUNIT 1"/>
    <property type="match status" value="1"/>
</dbReference>
<evidence type="ECO:0000313" key="9">
    <source>
        <dbReference type="EMBL" id="HGN90499.1"/>
    </source>
</evidence>
<feature type="transmembrane region" description="Helical" evidence="6">
    <location>
        <begin position="456"/>
        <end position="480"/>
    </location>
</feature>
<dbReference type="EMBL" id="DTCM01000102">
    <property type="protein sequence ID" value="HGL41657.1"/>
    <property type="molecule type" value="Genomic_DNA"/>
</dbReference>
<keyword evidence="5" id="KW-0249">Electron transport</keyword>
<dbReference type="InterPro" id="IPR000883">
    <property type="entry name" value="Cyt_C_Oxase_1"/>
</dbReference>
<evidence type="ECO:0000256" key="6">
    <source>
        <dbReference type="SAM" id="Phobius"/>
    </source>
</evidence>
<dbReference type="GO" id="GO:0015990">
    <property type="term" value="P:electron transport coupled proton transport"/>
    <property type="evidence" value="ECO:0007669"/>
    <property type="project" value="TreeGrafter"/>
</dbReference>
<feature type="transmembrane region" description="Helical" evidence="6">
    <location>
        <begin position="32"/>
        <end position="52"/>
    </location>
</feature>
<dbReference type="PRINTS" id="PR01165">
    <property type="entry name" value="CYCOXIDASEI"/>
</dbReference>
<sequence length="525" mass="58816">MTTVTVEKAEPKPWYKSVYQILSTTNHAHIGMLYIAASYIFLVIGGLLALLMRFELATPQGNLVDSNTYSSLFTIHGTLMIFFWAMPVFAGLGNYLIPKMIGAPDMYYPKLNALSFWLFLAAGVLLISSWANIGWTGYATLSVIEPSLGVDLWILSLHVAGTSSMVGALNFIVTTWRLRRADMGWWKLPLFVWSWVVTAFIIVFAVPPLAFGLTMLLLDRNLGTGFYLPAQGGDPILWQHLFWFFGHPEVYILVLPAMGIISEILPRLVKKPIVGYRMIALSTVLIAVLSFGVWAHHMFTTGLSPLTLAPFMIMTMLVAIPSGVKVVNWEATLWGGKIRYNTPTIFTLSFIGTFIVGGITGVFHPAIPVDWHLHDTYWVVGHMHFILFGAISQAAFAATYYYFPYLTKRMYSESLGKIHAITANIGQYLVFMSMMVLGLMGMPRRYYGYVPEYQPWHVVASVGAFLIGIGTAIFLLNMLLSWKFGPKADPDPWQAIKNNMPDFPGEYLNQLDKTRQQAVVKTEAK</sequence>
<dbReference type="InterPro" id="IPR036927">
    <property type="entry name" value="Cyt_c_oxase-like_su1_sf"/>
</dbReference>
<dbReference type="GO" id="GO:0016020">
    <property type="term" value="C:membrane"/>
    <property type="evidence" value="ECO:0007669"/>
    <property type="project" value="UniProtKB-SubCell"/>
</dbReference>
<keyword evidence="4 6" id="KW-0472">Membrane</keyword>
<dbReference type="EMBL" id="DTAD01000055">
    <property type="protein sequence ID" value="HGN90499.1"/>
    <property type="molecule type" value="Genomic_DNA"/>
</dbReference>
<feature type="transmembrane region" description="Helical" evidence="6">
    <location>
        <begin position="415"/>
        <end position="436"/>
    </location>
</feature>
<feature type="transmembrane region" description="Helical" evidence="6">
    <location>
        <begin position="306"/>
        <end position="324"/>
    </location>
</feature>
<dbReference type="InterPro" id="IPR023615">
    <property type="entry name" value="Cyt_c_Oxase_su1_BS"/>
</dbReference>
<dbReference type="PANTHER" id="PTHR10422">
    <property type="entry name" value="CYTOCHROME C OXIDASE SUBUNIT 1"/>
    <property type="match status" value="1"/>
</dbReference>
<organism evidence="9">
    <name type="scientific">Caldiarchaeum subterraneum</name>
    <dbReference type="NCBI Taxonomy" id="311458"/>
    <lineage>
        <taxon>Archaea</taxon>
        <taxon>Nitrososphaerota</taxon>
        <taxon>Candidatus Caldarchaeales</taxon>
        <taxon>Candidatus Caldarchaeaceae</taxon>
        <taxon>Candidatus Caldarchaeum</taxon>
    </lineage>
</organism>
<keyword evidence="5" id="KW-0479">Metal-binding</keyword>
<feature type="transmembrane region" description="Helical" evidence="6">
    <location>
        <begin position="72"/>
        <end position="92"/>
    </location>
</feature>
<feature type="transmembrane region" description="Helical" evidence="6">
    <location>
        <begin position="345"/>
        <end position="367"/>
    </location>
</feature>
<evidence type="ECO:0000256" key="3">
    <source>
        <dbReference type="ARBA" id="ARBA00022989"/>
    </source>
</evidence>
<dbReference type="Gene3D" id="1.20.210.10">
    <property type="entry name" value="Cytochrome c oxidase-like, subunit I domain"/>
    <property type="match status" value="1"/>
</dbReference>
<keyword evidence="5" id="KW-0679">Respiratory chain</keyword>
<name>A0A7C4E0C3_CALS0</name>
<evidence type="ECO:0000259" key="7">
    <source>
        <dbReference type="PROSITE" id="PS50855"/>
    </source>
</evidence>
<evidence type="ECO:0000256" key="4">
    <source>
        <dbReference type="ARBA" id="ARBA00023136"/>
    </source>
</evidence>
<dbReference type="PROSITE" id="PS00077">
    <property type="entry name" value="COX1_CUB"/>
    <property type="match status" value="1"/>
</dbReference>
<dbReference type="InterPro" id="IPR023616">
    <property type="entry name" value="Cyt_c_oxase-like_su1_dom"/>
</dbReference>
<dbReference type="GO" id="GO:0022904">
    <property type="term" value="P:respiratory electron transport chain"/>
    <property type="evidence" value="ECO:0007669"/>
    <property type="project" value="TreeGrafter"/>
</dbReference>
<keyword evidence="5" id="KW-0408">Iron</keyword>
<protein>
    <submittedName>
        <fullName evidence="9">Cytochrome c oxidase subunit I</fullName>
    </submittedName>
</protein>
<dbReference type="GO" id="GO:0020037">
    <property type="term" value="F:heme binding"/>
    <property type="evidence" value="ECO:0007669"/>
    <property type="project" value="InterPro"/>
</dbReference>
<dbReference type="PROSITE" id="PS50855">
    <property type="entry name" value="COX1"/>
    <property type="match status" value="1"/>
</dbReference>
<feature type="transmembrane region" description="Helical" evidence="6">
    <location>
        <begin position="153"/>
        <end position="178"/>
    </location>
</feature>
<feature type="transmembrane region" description="Helical" evidence="6">
    <location>
        <begin position="113"/>
        <end position="133"/>
    </location>
</feature>
<dbReference type="Pfam" id="PF00115">
    <property type="entry name" value="COX1"/>
    <property type="match status" value="1"/>
</dbReference>
<feature type="transmembrane region" description="Helical" evidence="6">
    <location>
        <begin position="379"/>
        <end position="403"/>
    </location>
</feature>
<evidence type="ECO:0000256" key="2">
    <source>
        <dbReference type="ARBA" id="ARBA00022692"/>
    </source>
</evidence>
<keyword evidence="5" id="KW-0349">Heme</keyword>
<dbReference type="SUPFAM" id="SSF81442">
    <property type="entry name" value="Cytochrome c oxidase subunit I-like"/>
    <property type="match status" value="1"/>
</dbReference>
<comment type="similarity">
    <text evidence="5">Belongs to the heme-copper respiratory oxidase family.</text>
</comment>
<evidence type="ECO:0000313" key="8">
    <source>
        <dbReference type="EMBL" id="HGL41657.1"/>
    </source>
</evidence>
<reference evidence="9" key="1">
    <citation type="journal article" date="2020" name="mSystems">
        <title>Genome- and Community-Level Interaction Insights into Carbon Utilization and Element Cycling Functions of Hydrothermarchaeota in Hydrothermal Sediment.</title>
        <authorList>
            <person name="Zhou Z."/>
            <person name="Liu Y."/>
            <person name="Xu W."/>
            <person name="Pan J."/>
            <person name="Luo Z.H."/>
            <person name="Li M."/>
        </authorList>
    </citation>
    <scope>NUCLEOTIDE SEQUENCE [LARGE SCALE GENOMIC DNA]</scope>
    <source>
        <strain evidence="9">SpSt-613</strain>
        <strain evidence="8">SpSt-669</strain>
    </source>
</reference>
<dbReference type="GO" id="GO:0004129">
    <property type="term" value="F:cytochrome-c oxidase activity"/>
    <property type="evidence" value="ECO:0007669"/>
    <property type="project" value="InterPro"/>
</dbReference>
<keyword evidence="2 5" id="KW-0812">Transmembrane</keyword>
<comment type="caution">
    <text evidence="9">The sequence shown here is derived from an EMBL/GenBank/DDBJ whole genome shotgun (WGS) entry which is preliminary data.</text>
</comment>
<gene>
    <name evidence="9" type="ORF">ENT82_05165</name>
    <name evidence="8" type="ORF">ENU43_08360</name>
</gene>
<evidence type="ECO:0000256" key="5">
    <source>
        <dbReference type="RuleBase" id="RU000370"/>
    </source>
</evidence>
<dbReference type="GO" id="GO:0009060">
    <property type="term" value="P:aerobic respiration"/>
    <property type="evidence" value="ECO:0007669"/>
    <property type="project" value="InterPro"/>
</dbReference>
<feature type="transmembrane region" description="Helical" evidence="6">
    <location>
        <begin position="237"/>
        <end position="261"/>
    </location>
</feature>
<evidence type="ECO:0000256" key="1">
    <source>
        <dbReference type="ARBA" id="ARBA00004141"/>
    </source>
</evidence>
<dbReference type="AlphaFoldDB" id="A0A7C4E0C3"/>
<comment type="subcellular location">
    <subcellularLocation>
        <location evidence="1">Membrane</location>
        <topology evidence="1">Multi-pass membrane protein</topology>
    </subcellularLocation>
</comment>
<keyword evidence="5" id="KW-0813">Transport</keyword>
<feature type="domain" description="Cytochrome oxidase subunit I profile" evidence="7">
    <location>
        <begin position="8"/>
        <end position="493"/>
    </location>
</feature>
<feature type="transmembrane region" description="Helical" evidence="6">
    <location>
        <begin position="190"/>
        <end position="217"/>
    </location>
</feature>
<keyword evidence="3 6" id="KW-1133">Transmembrane helix</keyword>
<accession>A0A7C4E0C3</accession>
<feature type="transmembrane region" description="Helical" evidence="6">
    <location>
        <begin position="273"/>
        <end position="294"/>
    </location>
</feature>
<proteinExistence type="inferred from homology"/>